<reference evidence="1" key="1">
    <citation type="submission" date="2020-11" db="EMBL/GenBank/DDBJ databases">
        <authorList>
            <consortium name="DOE Joint Genome Institute"/>
            <person name="Ahrendt S."/>
            <person name="Riley R."/>
            <person name="Andreopoulos W."/>
            <person name="Labutti K."/>
            <person name="Pangilinan J."/>
            <person name="Ruiz-Duenas F.J."/>
            <person name="Barrasa J.M."/>
            <person name="Sanchez-Garcia M."/>
            <person name="Camarero S."/>
            <person name="Miyauchi S."/>
            <person name="Serrano A."/>
            <person name="Linde D."/>
            <person name="Babiker R."/>
            <person name="Drula E."/>
            <person name="Ayuso-Fernandez I."/>
            <person name="Pacheco R."/>
            <person name="Padilla G."/>
            <person name="Ferreira P."/>
            <person name="Barriuso J."/>
            <person name="Kellner H."/>
            <person name="Castanera R."/>
            <person name="Alfaro M."/>
            <person name="Ramirez L."/>
            <person name="Pisabarro A.G."/>
            <person name="Kuo A."/>
            <person name="Tritt A."/>
            <person name="Lipzen A."/>
            <person name="He G."/>
            <person name="Yan M."/>
            <person name="Ng V."/>
            <person name="Cullen D."/>
            <person name="Martin F."/>
            <person name="Rosso M.-N."/>
            <person name="Henrissat B."/>
            <person name="Hibbett D."/>
            <person name="Martinez A.T."/>
            <person name="Grigoriev I.V."/>
        </authorList>
    </citation>
    <scope>NUCLEOTIDE SEQUENCE</scope>
    <source>
        <strain evidence="1">CBS 247.69</strain>
    </source>
</reference>
<evidence type="ECO:0000313" key="2">
    <source>
        <dbReference type="Proteomes" id="UP000807353"/>
    </source>
</evidence>
<feature type="non-terminal residue" evidence="1">
    <location>
        <position position="1"/>
    </location>
</feature>
<name>A0A9P5Y3K1_9AGAR</name>
<comment type="caution">
    <text evidence="1">The sequence shown here is derived from an EMBL/GenBank/DDBJ whole genome shotgun (WGS) entry which is preliminary data.</text>
</comment>
<evidence type="ECO:0000313" key="1">
    <source>
        <dbReference type="EMBL" id="KAF9460550.1"/>
    </source>
</evidence>
<organism evidence="1 2">
    <name type="scientific">Collybia nuda</name>
    <dbReference type="NCBI Taxonomy" id="64659"/>
    <lineage>
        <taxon>Eukaryota</taxon>
        <taxon>Fungi</taxon>
        <taxon>Dikarya</taxon>
        <taxon>Basidiomycota</taxon>
        <taxon>Agaricomycotina</taxon>
        <taxon>Agaricomycetes</taxon>
        <taxon>Agaricomycetidae</taxon>
        <taxon>Agaricales</taxon>
        <taxon>Tricholomatineae</taxon>
        <taxon>Clitocybaceae</taxon>
        <taxon>Collybia</taxon>
    </lineage>
</organism>
<protein>
    <submittedName>
        <fullName evidence="1">Uncharacterized protein</fullName>
    </submittedName>
</protein>
<dbReference type="EMBL" id="MU150297">
    <property type="protein sequence ID" value="KAF9460550.1"/>
    <property type="molecule type" value="Genomic_DNA"/>
</dbReference>
<dbReference type="AlphaFoldDB" id="A0A9P5Y3K1"/>
<dbReference type="Proteomes" id="UP000807353">
    <property type="component" value="Unassembled WGS sequence"/>
</dbReference>
<gene>
    <name evidence="1" type="ORF">BDZ94DRAFT_1143533</name>
</gene>
<sequence>VPGSVILRVLSESWLSPLTATDRITLMTSSTLVNKEWASIFTFVSHRDIHVPSTSYLIQKLHPILQGQVKSEPDLRTLCRSISMSIEYATVSYIDALPTIAFTVPTSISIPGCADEPPMGHTLRALLSSLAEKDCSLPNLRTISIEFVNIGLDDVFVNDRFFRFPGQVTDLVFAFTHSPLVPTSHVETARANQMQHDFSRPTGLTARMDQTLHGTISPCFPSVRRLRILGGSEATIADAVSQCPVLETLEVDIA</sequence>
<proteinExistence type="predicted"/>
<keyword evidence="2" id="KW-1185">Reference proteome</keyword>
<feature type="non-terminal residue" evidence="1">
    <location>
        <position position="254"/>
    </location>
</feature>
<accession>A0A9P5Y3K1</accession>
<dbReference type="OrthoDB" id="2836053at2759"/>